<dbReference type="Proteomes" id="UP000193884">
    <property type="component" value="Unassembled WGS sequence"/>
</dbReference>
<proteinExistence type="predicted"/>
<evidence type="ECO:0000313" key="2">
    <source>
        <dbReference type="Proteomes" id="UP000193884"/>
    </source>
</evidence>
<reference evidence="1 2" key="1">
    <citation type="submission" date="2017-03" db="EMBL/GenBank/DDBJ databases">
        <title>Whole genome sequences of fourteen strains of Bradyrhizobium canariense and one strain of Bradyrhizobium japonicum isolated from Lupinus (Papilionoideae: Genisteae) species in Algeria.</title>
        <authorList>
            <person name="Crovadore J."/>
            <person name="Chekireb D."/>
            <person name="Brachmann A."/>
            <person name="Chablais R."/>
            <person name="Cochard B."/>
            <person name="Lefort F."/>
        </authorList>
    </citation>
    <scope>NUCLEOTIDE SEQUENCE [LARGE SCALE GENOMIC DNA]</scope>
    <source>
        <strain evidence="1 2">UBMAN05</strain>
    </source>
</reference>
<dbReference type="EMBL" id="NAFK01000138">
    <property type="protein sequence ID" value="OSJ33048.1"/>
    <property type="molecule type" value="Genomic_DNA"/>
</dbReference>
<accession>A0ABX3X8I0</accession>
<comment type="caution">
    <text evidence="1">The sequence shown here is derived from an EMBL/GenBank/DDBJ whole genome shotgun (WGS) entry which is preliminary data.</text>
</comment>
<sequence length="112" mass="12444">MAPIQKVMLTFATNQVNTGTVIDKAYSQSILIDLPYTQTECRIRHKQRLGVGKLQLGPVETTDEILTRAAASRHRMDFACLSAVLSTAANEKMLGPCSNLRDSITHRECIIR</sequence>
<organism evidence="1 2">
    <name type="scientific">Bradyrhizobium canariense</name>
    <dbReference type="NCBI Taxonomy" id="255045"/>
    <lineage>
        <taxon>Bacteria</taxon>
        <taxon>Pseudomonadati</taxon>
        <taxon>Pseudomonadota</taxon>
        <taxon>Alphaproteobacteria</taxon>
        <taxon>Hyphomicrobiales</taxon>
        <taxon>Nitrobacteraceae</taxon>
        <taxon>Bradyrhizobium</taxon>
    </lineage>
</organism>
<gene>
    <name evidence="1" type="ORF">BST63_06490</name>
</gene>
<evidence type="ECO:0000313" key="1">
    <source>
        <dbReference type="EMBL" id="OSJ33048.1"/>
    </source>
</evidence>
<name>A0ABX3X8I0_9BRAD</name>
<protein>
    <submittedName>
        <fullName evidence="1">Uncharacterized protein</fullName>
    </submittedName>
</protein>
<keyword evidence="2" id="KW-1185">Reference proteome</keyword>